<feature type="region of interest" description="Disordered" evidence="1">
    <location>
        <begin position="30"/>
        <end position="58"/>
    </location>
</feature>
<feature type="signal peptide" evidence="2">
    <location>
        <begin position="1"/>
        <end position="21"/>
    </location>
</feature>
<reference evidence="3" key="1">
    <citation type="submission" date="2023-03" db="EMBL/GenBank/DDBJ databases">
        <title>Massive genome expansion in bonnet fungi (Mycena s.s.) driven by repeated elements and novel gene families across ecological guilds.</title>
        <authorList>
            <consortium name="Lawrence Berkeley National Laboratory"/>
            <person name="Harder C.B."/>
            <person name="Miyauchi S."/>
            <person name="Viragh M."/>
            <person name="Kuo A."/>
            <person name="Thoen E."/>
            <person name="Andreopoulos B."/>
            <person name="Lu D."/>
            <person name="Skrede I."/>
            <person name="Drula E."/>
            <person name="Henrissat B."/>
            <person name="Morin E."/>
            <person name="Kohler A."/>
            <person name="Barry K."/>
            <person name="LaButti K."/>
            <person name="Morin E."/>
            <person name="Salamov A."/>
            <person name="Lipzen A."/>
            <person name="Mereny Z."/>
            <person name="Hegedus B."/>
            <person name="Baldrian P."/>
            <person name="Stursova M."/>
            <person name="Weitz H."/>
            <person name="Taylor A."/>
            <person name="Grigoriev I.V."/>
            <person name="Nagy L.G."/>
            <person name="Martin F."/>
            <person name="Kauserud H."/>
        </authorList>
    </citation>
    <scope>NUCLEOTIDE SEQUENCE</scope>
    <source>
        <strain evidence="3">CBHHK173m</strain>
    </source>
</reference>
<evidence type="ECO:0000256" key="2">
    <source>
        <dbReference type="SAM" id="SignalP"/>
    </source>
</evidence>
<evidence type="ECO:0000313" key="4">
    <source>
        <dbReference type="Proteomes" id="UP001222325"/>
    </source>
</evidence>
<proteinExistence type="predicted"/>
<evidence type="ECO:0008006" key="5">
    <source>
        <dbReference type="Google" id="ProtNLM"/>
    </source>
</evidence>
<feature type="chain" id="PRO_5042009536" description="Alpha-amylase" evidence="2">
    <location>
        <begin position="22"/>
        <end position="519"/>
    </location>
</feature>
<feature type="compositionally biased region" description="Polar residues" evidence="1">
    <location>
        <begin position="49"/>
        <end position="58"/>
    </location>
</feature>
<comment type="caution">
    <text evidence="3">The sequence shown here is derived from an EMBL/GenBank/DDBJ whole genome shotgun (WGS) entry which is preliminary data.</text>
</comment>
<dbReference type="AlphaFoldDB" id="A0AAD6XVP4"/>
<gene>
    <name evidence="3" type="ORF">B0H15DRAFT_943476</name>
</gene>
<organism evidence="3 4">
    <name type="scientific">Mycena belliarum</name>
    <dbReference type="NCBI Taxonomy" id="1033014"/>
    <lineage>
        <taxon>Eukaryota</taxon>
        <taxon>Fungi</taxon>
        <taxon>Dikarya</taxon>
        <taxon>Basidiomycota</taxon>
        <taxon>Agaricomycotina</taxon>
        <taxon>Agaricomycetes</taxon>
        <taxon>Agaricomycetidae</taxon>
        <taxon>Agaricales</taxon>
        <taxon>Marasmiineae</taxon>
        <taxon>Mycenaceae</taxon>
        <taxon>Mycena</taxon>
    </lineage>
</organism>
<feature type="compositionally biased region" description="Low complexity" evidence="1">
    <location>
        <begin position="30"/>
        <end position="48"/>
    </location>
</feature>
<protein>
    <recommendedName>
        <fullName evidence="5">Alpha-amylase</fullName>
    </recommendedName>
</protein>
<accession>A0AAD6XVP4</accession>
<dbReference type="EMBL" id="JARJCN010000003">
    <property type="protein sequence ID" value="KAJ7102574.1"/>
    <property type="molecule type" value="Genomic_DNA"/>
</dbReference>
<feature type="region of interest" description="Disordered" evidence="1">
    <location>
        <begin position="386"/>
        <end position="429"/>
    </location>
</feature>
<evidence type="ECO:0000256" key="1">
    <source>
        <dbReference type="SAM" id="MobiDB-lite"/>
    </source>
</evidence>
<dbReference type="Proteomes" id="UP001222325">
    <property type="component" value="Unassembled WGS sequence"/>
</dbReference>
<name>A0AAD6XVP4_9AGAR</name>
<keyword evidence="4" id="KW-1185">Reference proteome</keyword>
<evidence type="ECO:0000313" key="3">
    <source>
        <dbReference type="EMBL" id="KAJ7102574.1"/>
    </source>
</evidence>
<keyword evidence="2" id="KW-0732">Signal</keyword>
<sequence>MPRITGTILFAAATFTSLCLAAPLSERSLSSSATSSSTSAPHASPSATQQNATSTPTHSVVPNWTAFANGTTGFALNQLLTRTIGPDALEHWVTSDVASTEIGSSDPGRSNADLSKTVNTAFGGGNWSHKTWVETYLDFLIEGGGNATVTDAENKTFTDYMNSTKMWAAEQVNLVRAYVSAHPGNVTYVGIDIANVSRVDGLDMEVMKAWGEAGGDCTSGAGGNITSSTNSTSNLPLARDNNSTASDNCTYAAEDYAKFLSAASTHFDLQGEIAKFSTQVQMPLRGYQLRQIFPNLGIFNLSMDTGGEGTSTRFDPAWTATIIGISRSVSVQDIAENLDDGPGESTSNNTDRGVIIGGLPKRGTSFRSAKGFGSLQFIANGIHPTTTTTAVNTPPVSKVHTPAAAAAAPAPAPASNSPDSDPLNQPLPDDESFVLLSLQEGSWADRRGDYITYAREHAPDVLDKYFGRNGTGSGPIGRRWSHLVLLMNSSNKNGTSTAVLAKTFGMVYETLPLFYFASV</sequence>